<keyword evidence="2" id="KW-0012">Acyltransferase</keyword>
<dbReference type="InterPro" id="IPR053710">
    <property type="entry name" value="Arylamine_NAT_domain_sf"/>
</dbReference>
<evidence type="ECO:0008006" key="5">
    <source>
        <dbReference type="Google" id="ProtNLM"/>
    </source>
</evidence>
<dbReference type="PRINTS" id="PR01543">
    <property type="entry name" value="ANATRNSFRASE"/>
</dbReference>
<comment type="caution">
    <text evidence="3">The sequence shown here is derived from an EMBL/GenBank/DDBJ whole genome shotgun (WGS) entry which is preliminary data.</text>
</comment>
<dbReference type="AlphaFoldDB" id="A0A9P8UJK1"/>
<sequence length="332" mass="38335">MADRMRFDESQIQSYYNRIALPEDKRHFSVTSLSDVDKLMYLDLLKKHHLVTVPFENLTLHYSWHRVIDVSIRHLFSKIVTYNNGRGGYCMEVNSLFHILLLSLGYDVFMAGARVYSPERKVYGGFSHCVNIVNIGGVRYFVDVGFGANGPLFAVPLQLGQEHVHVTPARVRLVREPIVQNVNQDSKVWIYQHKINAESDWVPMYCFVDFEFILEDIRGMNLSPSKSVTSWFTQKIVVTRFTTKREVQDDGDLKPVEKALNSGPSDEIDGALIIDHNKLKWRRDGRNILEQTFANDQERINALERYFGVSLTVEDREAIRGTAGEIKQWRGY</sequence>
<dbReference type="InterPro" id="IPR038765">
    <property type="entry name" value="Papain-like_cys_pep_sf"/>
</dbReference>
<dbReference type="InterPro" id="IPR001447">
    <property type="entry name" value="Arylamine_N-AcTrfase"/>
</dbReference>
<dbReference type="OrthoDB" id="10260017at2759"/>
<dbReference type="PANTHER" id="PTHR11786">
    <property type="entry name" value="N-HYDROXYARYLAMINE O-ACETYLTRANSFERASE"/>
    <property type="match status" value="1"/>
</dbReference>
<dbReference type="GeneID" id="70136433"/>
<dbReference type="Pfam" id="PF00797">
    <property type="entry name" value="Acetyltransf_2"/>
    <property type="match status" value="1"/>
</dbReference>
<name>A0A9P8UJK1_9PEZI</name>
<dbReference type="EMBL" id="JAGPXC010000005">
    <property type="protein sequence ID" value="KAH6653349.1"/>
    <property type="molecule type" value="Genomic_DNA"/>
</dbReference>
<evidence type="ECO:0000313" key="4">
    <source>
        <dbReference type="Proteomes" id="UP000758603"/>
    </source>
</evidence>
<dbReference type="SUPFAM" id="SSF54001">
    <property type="entry name" value="Cysteine proteinases"/>
    <property type="match status" value="1"/>
</dbReference>
<dbReference type="Proteomes" id="UP000758603">
    <property type="component" value="Unassembled WGS sequence"/>
</dbReference>
<comment type="similarity">
    <text evidence="1 2">Belongs to the arylamine N-acetyltransferase family.</text>
</comment>
<organism evidence="3 4">
    <name type="scientific">Truncatella angustata</name>
    <dbReference type="NCBI Taxonomy" id="152316"/>
    <lineage>
        <taxon>Eukaryota</taxon>
        <taxon>Fungi</taxon>
        <taxon>Dikarya</taxon>
        <taxon>Ascomycota</taxon>
        <taxon>Pezizomycotina</taxon>
        <taxon>Sordariomycetes</taxon>
        <taxon>Xylariomycetidae</taxon>
        <taxon>Amphisphaeriales</taxon>
        <taxon>Sporocadaceae</taxon>
        <taxon>Truncatella</taxon>
    </lineage>
</organism>
<evidence type="ECO:0000256" key="2">
    <source>
        <dbReference type="RuleBase" id="RU003452"/>
    </source>
</evidence>
<keyword evidence="2" id="KW-0808">Transferase</keyword>
<evidence type="ECO:0000313" key="3">
    <source>
        <dbReference type="EMBL" id="KAH6653349.1"/>
    </source>
</evidence>
<keyword evidence="4" id="KW-1185">Reference proteome</keyword>
<dbReference type="PANTHER" id="PTHR11786:SF0">
    <property type="entry name" value="ARYLAMINE N-ACETYLTRANSFERASE 4-RELATED"/>
    <property type="match status" value="1"/>
</dbReference>
<accession>A0A9P8UJK1</accession>
<dbReference type="GO" id="GO:0016407">
    <property type="term" value="F:acetyltransferase activity"/>
    <property type="evidence" value="ECO:0007669"/>
    <property type="project" value="InterPro"/>
</dbReference>
<dbReference type="Gene3D" id="3.30.2140.20">
    <property type="match status" value="1"/>
</dbReference>
<gene>
    <name evidence="3" type="ORF">BKA67DRAFT_659973</name>
</gene>
<protein>
    <recommendedName>
        <fullName evidence="5">Arylamine N-acetyltransferase</fullName>
    </recommendedName>
</protein>
<reference evidence="3" key="1">
    <citation type="journal article" date="2021" name="Nat. Commun.">
        <title>Genetic determinants of endophytism in the Arabidopsis root mycobiome.</title>
        <authorList>
            <person name="Mesny F."/>
            <person name="Miyauchi S."/>
            <person name="Thiergart T."/>
            <person name="Pickel B."/>
            <person name="Atanasova L."/>
            <person name="Karlsson M."/>
            <person name="Huettel B."/>
            <person name="Barry K.W."/>
            <person name="Haridas S."/>
            <person name="Chen C."/>
            <person name="Bauer D."/>
            <person name="Andreopoulos W."/>
            <person name="Pangilinan J."/>
            <person name="LaButti K."/>
            <person name="Riley R."/>
            <person name="Lipzen A."/>
            <person name="Clum A."/>
            <person name="Drula E."/>
            <person name="Henrissat B."/>
            <person name="Kohler A."/>
            <person name="Grigoriev I.V."/>
            <person name="Martin F.M."/>
            <person name="Hacquard S."/>
        </authorList>
    </citation>
    <scope>NUCLEOTIDE SEQUENCE</scope>
    <source>
        <strain evidence="3">MPI-SDFR-AT-0073</strain>
    </source>
</reference>
<evidence type="ECO:0000256" key="1">
    <source>
        <dbReference type="ARBA" id="ARBA00006547"/>
    </source>
</evidence>
<dbReference type="RefSeq" id="XP_045957626.1">
    <property type="nucleotide sequence ID" value="XM_046107542.1"/>
</dbReference>
<proteinExistence type="inferred from homology"/>